<keyword evidence="3 4" id="KW-0012">Acyltransferase</keyword>
<feature type="domain" description="N-end rule aminoacyl transferase C-terminal" evidence="6">
    <location>
        <begin position="112"/>
        <end position="235"/>
    </location>
</feature>
<evidence type="ECO:0000259" key="6">
    <source>
        <dbReference type="Pfam" id="PF04377"/>
    </source>
</evidence>
<dbReference type="Proteomes" id="UP000434044">
    <property type="component" value="Unassembled WGS sequence"/>
</dbReference>
<comment type="function">
    <text evidence="4">Functions in the N-end rule pathway of protein degradation where it conjugates Leu from its aminoacyl-tRNA to the N-termini of proteins containing an N-terminal aspartate or glutamate.</text>
</comment>
<evidence type="ECO:0000259" key="5">
    <source>
        <dbReference type="Pfam" id="PF04376"/>
    </source>
</evidence>
<organism evidence="7 8">
    <name type="scientific">Allochromatium palmeri</name>
    <dbReference type="NCBI Taxonomy" id="231048"/>
    <lineage>
        <taxon>Bacteria</taxon>
        <taxon>Pseudomonadati</taxon>
        <taxon>Pseudomonadota</taxon>
        <taxon>Gammaproteobacteria</taxon>
        <taxon>Chromatiales</taxon>
        <taxon>Chromatiaceae</taxon>
        <taxon>Allochromatium</taxon>
    </lineage>
</organism>
<gene>
    <name evidence="4" type="primary">bpt</name>
    <name evidence="7" type="ORF">GJ668_04640</name>
</gene>
<dbReference type="EC" id="2.3.2.29" evidence="4"/>
<dbReference type="GO" id="GO:0004057">
    <property type="term" value="F:arginyl-tRNA--protein transferase activity"/>
    <property type="evidence" value="ECO:0007669"/>
    <property type="project" value="InterPro"/>
</dbReference>
<accession>A0A6N8EDH4</accession>
<feature type="domain" description="N-end aminoacyl transferase N-terminal" evidence="5">
    <location>
        <begin position="21"/>
        <end position="91"/>
    </location>
</feature>
<keyword evidence="8" id="KW-1185">Reference proteome</keyword>
<dbReference type="NCBIfam" id="NF002341">
    <property type="entry name" value="PRK01305.1-1"/>
    <property type="match status" value="1"/>
</dbReference>
<dbReference type="PANTHER" id="PTHR21367">
    <property type="entry name" value="ARGININE-TRNA-PROTEIN TRANSFERASE 1"/>
    <property type="match status" value="1"/>
</dbReference>
<reference evidence="7 8" key="1">
    <citation type="submission" date="2019-11" db="EMBL/GenBank/DDBJ databases">
        <title>Whole-genome sequence of the anaerobic purple sulfur bacterium Allochromatium palmeri DSM 15591.</title>
        <authorList>
            <person name="Kyndt J.A."/>
            <person name="Meyer T.E."/>
        </authorList>
    </citation>
    <scope>NUCLEOTIDE SEQUENCE [LARGE SCALE GENOMIC DNA]</scope>
    <source>
        <strain evidence="7 8">DSM 15591</strain>
    </source>
</reference>
<dbReference type="InterPro" id="IPR030700">
    <property type="entry name" value="N-end_Aminoacyl_Trfase"/>
</dbReference>
<sequence length="255" mass="29326">MMHGLDTRRGRYLPLYLTGEHACSYLDGVQARTLFVDPAARLDGATYQTLIDQGFRRSGAHVYRPACRGCSACIPVRLPVAEFAPNRSQRRNWRLNAPMIALSDDPAAFREEQFDLYRRYLTARHADGAMAEDATEDSYRRFLVESWGGTTRFIEFRRDGRLVGVAVTDMLEQGLSAVYTFFDPELGECALGTFGVLAQIQTAQRLGRPYLYLGYWIAESRKMVYKERFRPIEAWDGQCWRRFERGQAMRFDDSV</sequence>
<dbReference type="InterPro" id="IPR007471">
    <property type="entry name" value="N-end_Aminoacyl_Trfase_N"/>
</dbReference>
<dbReference type="OrthoDB" id="9782022at2"/>
<dbReference type="RefSeq" id="WP_155448956.1">
    <property type="nucleotide sequence ID" value="NZ_WNKT01000006.1"/>
</dbReference>
<evidence type="ECO:0000256" key="2">
    <source>
        <dbReference type="ARBA" id="ARBA00022679"/>
    </source>
</evidence>
<keyword evidence="1 4" id="KW-0963">Cytoplasm</keyword>
<evidence type="ECO:0000313" key="8">
    <source>
        <dbReference type="Proteomes" id="UP000434044"/>
    </source>
</evidence>
<dbReference type="NCBIfam" id="NF002342">
    <property type="entry name" value="PRK01305.1-3"/>
    <property type="match status" value="1"/>
</dbReference>
<evidence type="ECO:0000256" key="4">
    <source>
        <dbReference type="HAMAP-Rule" id="MF_00689"/>
    </source>
</evidence>
<comment type="catalytic activity">
    <reaction evidence="4">
        <text>N-terminal L-aspartyl-[protein] + L-leucyl-tRNA(Leu) = N-terminal L-leucyl-L-aspartyl-[protein] + tRNA(Leu) + H(+)</text>
        <dbReference type="Rhea" id="RHEA:50420"/>
        <dbReference type="Rhea" id="RHEA-COMP:9613"/>
        <dbReference type="Rhea" id="RHEA-COMP:9622"/>
        <dbReference type="Rhea" id="RHEA-COMP:12669"/>
        <dbReference type="Rhea" id="RHEA-COMP:12674"/>
        <dbReference type="ChEBI" id="CHEBI:15378"/>
        <dbReference type="ChEBI" id="CHEBI:64720"/>
        <dbReference type="ChEBI" id="CHEBI:78442"/>
        <dbReference type="ChEBI" id="CHEBI:78494"/>
        <dbReference type="ChEBI" id="CHEBI:133042"/>
        <dbReference type="EC" id="2.3.2.29"/>
    </reaction>
</comment>
<comment type="similarity">
    <text evidence="4">Belongs to the R-transferase family. Bpt subfamily.</text>
</comment>
<dbReference type="SUPFAM" id="SSF55729">
    <property type="entry name" value="Acyl-CoA N-acyltransferases (Nat)"/>
    <property type="match status" value="1"/>
</dbReference>
<keyword evidence="2 4" id="KW-0808">Transferase</keyword>
<dbReference type="InterPro" id="IPR007472">
    <property type="entry name" value="N-end_Aminoacyl_Trfase_C"/>
</dbReference>
<dbReference type="InterPro" id="IPR016181">
    <property type="entry name" value="Acyl_CoA_acyltransferase"/>
</dbReference>
<dbReference type="AlphaFoldDB" id="A0A6N8EDH4"/>
<evidence type="ECO:0000313" key="7">
    <source>
        <dbReference type="EMBL" id="MTW20384.1"/>
    </source>
</evidence>
<dbReference type="NCBIfam" id="NF002346">
    <property type="entry name" value="PRK01305.2-3"/>
    <property type="match status" value="1"/>
</dbReference>
<proteinExistence type="inferred from homology"/>
<dbReference type="EMBL" id="WNKT01000006">
    <property type="protein sequence ID" value="MTW20384.1"/>
    <property type="molecule type" value="Genomic_DNA"/>
</dbReference>
<evidence type="ECO:0000256" key="3">
    <source>
        <dbReference type="ARBA" id="ARBA00023315"/>
    </source>
</evidence>
<protein>
    <recommendedName>
        <fullName evidence="4">Aspartate/glutamate leucyltransferase</fullName>
        <ecNumber evidence="4">2.3.2.29</ecNumber>
    </recommendedName>
</protein>
<dbReference type="Pfam" id="PF04377">
    <property type="entry name" value="ATE_C"/>
    <property type="match status" value="1"/>
</dbReference>
<evidence type="ECO:0000256" key="1">
    <source>
        <dbReference type="ARBA" id="ARBA00022490"/>
    </source>
</evidence>
<comment type="caution">
    <text evidence="7">The sequence shown here is derived from an EMBL/GenBank/DDBJ whole genome shotgun (WGS) entry which is preliminary data.</text>
</comment>
<dbReference type="PIRSF" id="PIRSF037208">
    <property type="entry name" value="ATE_pro_prd"/>
    <property type="match status" value="1"/>
</dbReference>
<dbReference type="GO" id="GO:0008914">
    <property type="term" value="F:leucyl-tRNA--protein transferase activity"/>
    <property type="evidence" value="ECO:0007669"/>
    <property type="project" value="UniProtKB-UniRule"/>
</dbReference>
<dbReference type="GO" id="GO:0005737">
    <property type="term" value="C:cytoplasm"/>
    <property type="evidence" value="ECO:0007669"/>
    <property type="project" value="UniProtKB-SubCell"/>
</dbReference>
<dbReference type="PANTHER" id="PTHR21367:SF1">
    <property type="entry name" value="ARGINYL-TRNA--PROTEIN TRANSFERASE 1"/>
    <property type="match status" value="1"/>
</dbReference>
<dbReference type="GO" id="GO:0071596">
    <property type="term" value="P:ubiquitin-dependent protein catabolic process via the N-end rule pathway"/>
    <property type="evidence" value="ECO:0007669"/>
    <property type="project" value="InterPro"/>
</dbReference>
<dbReference type="HAMAP" id="MF_00689">
    <property type="entry name" value="Bpt"/>
    <property type="match status" value="1"/>
</dbReference>
<comment type="catalytic activity">
    <reaction evidence="4">
        <text>N-terminal L-glutamyl-[protein] + L-leucyl-tRNA(Leu) = N-terminal L-leucyl-L-glutamyl-[protein] + tRNA(Leu) + H(+)</text>
        <dbReference type="Rhea" id="RHEA:50412"/>
        <dbReference type="Rhea" id="RHEA-COMP:9613"/>
        <dbReference type="Rhea" id="RHEA-COMP:9622"/>
        <dbReference type="Rhea" id="RHEA-COMP:12664"/>
        <dbReference type="Rhea" id="RHEA-COMP:12668"/>
        <dbReference type="ChEBI" id="CHEBI:15378"/>
        <dbReference type="ChEBI" id="CHEBI:64721"/>
        <dbReference type="ChEBI" id="CHEBI:78442"/>
        <dbReference type="ChEBI" id="CHEBI:78494"/>
        <dbReference type="ChEBI" id="CHEBI:133041"/>
        <dbReference type="EC" id="2.3.2.29"/>
    </reaction>
</comment>
<dbReference type="InterPro" id="IPR017138">
    <property type="entry name" value="Asp_Glu_LeuTrfase"/>
</dbReference>
<comment type="subcellular location">
    <subcellularLocation>
        <location evidence="4">Cytoplasm</location>
    </subcellularLocation>
</comment>
<dbReference type="Pfam" id="PF04376">
    <property type="entry name" value="ATE_N"/>
    <property type="match status" value="1"/>
</dbReference>
<name>A0A6N8EDH4_9GAMM</name>